<sequence length="304" mass="34775">MSTNADNDARVISGRIFTEGELDDVRETVELFPHLSYTELAFTICEGLEWFTANGEYKIASCRTLLKKLETEGQIVLPKRQSPPERRSEEVHPGPQTEPGEELCGGVSDVAPIQLKSAATKESRQLWNEYMERYHPLGYKRQFGAYQRYFIVGATQEGPRYLGEMLFSASAWALTDRDQWIGWKEADRSQRLNLIVNNTRFLIFPWVKVKNLASHVLALAAKQIPADWQHRYGYAPVLLETFVDTALYKGTCYRAANWVEVGQTAGRGRMDRYSQYLSSPKRIYMYPLHKDFKDILCAKGGVSQ</sequence>
<name>A0A917PTE3_9BACI</name>
<evidence type="ECO:0000256" key="1">
    <source>
        <dbReference type="SAM" id="MobiDB-lite"/>
    </source>
</evidence>
<feature type="region of interest" description="Disordered" evidence="1">
    <location>
        <begin position="76"/>
        <end position="103"/>
    </location>
</feature>
<proteinExistence type="predicted"/>
<keyword evidence="3" id="KW-1185">Reference proteome</keyword>
<feature type="compositionally biased region" description="Basic and acidic residues" evidence="1">
    <location>
        <begin position="82"/>
        <end position="92"/>
    </location>
</feature>
<accession>A0A917PTE3</accession>
<reference evidence="2" key="2">
    <citation type="submission" date="2020-09" db="EMBL/GenBank/DDBJ databases">
        <authorList>
            <person name="Sun Q."/>
            <person name="Ohkuma M."/>
        </authorList>
    </citation>
    <scope>NUCLEOTIDE SEQUENCE</scope>
    <source>
        <strain evidence="2">JCM 12580</strain>
    </source>
</reference>
<dbReference type="EMBL" id="BMNQ01000011">
    <property type="protein sequence ID" value="GGJ90987.1"/>
    <property type="molecule type" value="Genomic_DNA"/>
</dbReference>
<evidence type="ECO:0000313" key="2">
    <source>
        <dbReference type="EMBL" id="GGJ90987.1"/>
    </source>
</evidence>
<gene>
    <name evidence="2" type="ORF">GCM10007063_12060</name>
</gene>
<dbReference type="RefSeq" id="WP_188632194.1">
    <property type="nucleotide sequence ID" value="NZ_BMNQ01000011.1"/>
</dbReference>
<dbReference type="InterPro" id="IPR025639">
    <property type="entry name" value="DruA"/>
</dbReference>
<dbReference type="Pfam" id="PF14236">
    <property type="entry name" value="DruA"/>
    <property type="match status" value="1"/>
</dbReference>
<comment type="caution">
    <text evidence="2">The sequence shown here is derived from an EMBL/GenBank/DDBJ whole genome shotgun (WGS) entry which is preliminary data.</text>
</comment>
<dbReference type="AlphaFoldDB" id="A0A917PTE3"/>
<dbReference type="Proteomes" id="UP000658382">
    <property type="component" value="Unassembled WGS sequence"/>
</dbReference>
<reference evidence="2" key="1">
    <citation type="journal article" date="2014" name="Int. J. Syst. Evol. Microbiol.">
        <title>Complete genome sequence of Corynebacterium casei LMG S-19264T (=DSM 44701T), isolated from a smear-ripened cheese.</title>
        <authorList>
            <consortium name="US DOE Joint Genome Institute (JGI-PGF)"/>
            <person name="Walter F."/>
            <person name="Albersmeier A."/>
            <person name="Kalinowski J."/>
            <person name="Ruckert C."/>
        </authorList>
    </citation>
    <scope>NUCLEOTIDE SEQUENCE</scope>
    <source>
        <strain evidence="2">JCM 12580</strain>
    </source>
</reference>
<protein>
    <recommendedName>
        <fullName evidence="4">DUF4338 domain-containing protein</fullName>
    </recommendedName>
</protein>
<organism evidence="2 3">
    <name type="scientific">Lentibacillus kapialis</name>
    <dbReference type="NCBI Taxonomy" id="340214"/>
    <lineage>
        <taxon>Bacteria</taxon>
        <taxon>Bacillati</taxon>
        <taxon>Bacillota</taxon>
        <taxon>Bacilli</taxon>
        <taxon>Bacillales</taxon>
        <taxon>Bacillaceae</taxon>
        <taxon>Lentibacillus</taxon>
    </lineage>
</organism>
<evidence type="ECO:0008006" key="4">
    <source>
        <dbReference type="Google" id="ProtNLM"/>
    </source>
</evidence>
<evidence type="ECO:0000313" key="3">
    <source>
        <dbReference type="Proteomes" id="UP000658382"/>
    </source>
</evidence>